<dbReference type="InterPro" id="IPR022517">
    <property type="entry name" value="Asp_decarboxylase_pyridox"/>
</dbReference>
<protein>
    <submittedName>
        <fullName evidence="8">Pyridoxal-dependent aspartate 1-decarboxylase</fullName>
    </submittedName>
</protein>
<dbReference type="InterPro" id="IPR015422">
    <property type="entry name" value="PyrdxlP-dep_Trfase_small"/>
</dbReference>
<dbReference type="GO" id="GO:0016831">
    <property type="term" value="F:carboxy-lyase activity"/>
    <property type="evidence" value="ECO:0007669"/>
    <property type="project" value="UniProtKB-KW"/>
</dbReference>
<gene>
    <name evidence="8" type="primary">panP</name>
    <name evidence="8" type="ORF">G8770_12650</name>
</gene>
<dbReference type="NCBIfam" id="TIGR03799">
    <property type="entry name" value="NOD_PanD_pyr"/>
    <property type="match status" value="1"/>
</dbReference>
<dbReference type="GO" id="GO:0019752">
    <property type="term" value="P:carboxylic acid metabolic process"/>
    <property type="evidence" value="ECO:0007669"/>
    <property type="project" value="InterPro"/>
</dbReference>
<evidence type="ECO:0000256" key="5">
    <source>
        <dbReference type="ARBA" id="ARBA00023239"/>
    </source>
</evidence>
<dbReference type="EMBL" id="JAAONZ010000009">
    <property type="protein sequence ID" value="NHO66389.1"/>
    <property type="molecule type" value="Genomic_DNA"/>
</dbReference>
<dbReference type="AlphaFoldDB" id="A0A9E5JTR5"/>
<evidence type="ECO:0000313" key="8">
    <source>
        <dbReference type="EMBL" id="NHO66389.1"/>
    </source>
</evidence>
<organism evidence="8 9">
    <name type="scientific">Pseudomaricurvus hydrocarbonicus</name>
    <dbReference type="NCBI Taxonomy" id="1470433"/>
    <lineage>
        <taxon>Bacteria</taxon>
        <taxon>Pseudomonadati</taxon>
        <taxon>Pseudomonadota</taxon>
        <taxon>Gammaproteobacteria</taxon>
        <taxon>Cellvibrionales</taxon>
        <taxon>Cellvibrionaceae</taxon>
        <taxon>Pseudomaricurvus</taxon>
    </lineage>
</organism>
<dbReference type="Proteomes" id="UP000787472">
    <property type="component" value="Unassembled WGS sequence"/>
</dbReference>
<proteinExistence type="inferred from homology"/>
<evidence type="ECO:0000256" key="3">
    <source>
        <dbReference type="ARBA" id="ARBA00022793"/>
    </source>
</evidence>
<feature type="modified residue" description="N6-(pyridoxal phosphate)lysine" evidence="6">
    <location>
        <position position="350"/>
    </location>
</feature>
<dbReference type="PANTHER" id="PTHR45677">
    <property type="entry name" value="GLUTAMATE DECARBOXYLASE-RELATED"/>
    <property type="match status" value="1"/>
</dbReference>
<evidence type="ECO:0000256" key="6">
    <source>
        <dbReference type="PIRSR" id="PIRSR602129-50"/>
    </source>
</evidence>
<dbReference type="Gene3D" id="3.90.1150.10">
    <property type="entry name" value="Aspartate Aminotransferase, domain 1"/>
    <property type="match status" value="1"/>
</dbReference>
<keyword evidence="4 6" id="KW-0663">Pyridoxal phosphate</keyword>
<dbReference type="Pfam" id="PF00282">
    <property type="entry name" value="Pyridoxal_deC"/>
    <property type="match status" value="1"/>
</dbReference>
<evidence type="ECO:0000256" key="2">
    <source>
        <dbReference type="ARBA" id="ARBA00009533"/>
    </source>
</evidence>
<dbReference type="GO" id="GO:0030170">
    <property type="term" value="F:pyridoxal phosphate binding"/>
    <property type="evidence" value="ECO:0007669"/>
    <property type="project" value="InterPro"/>
</dbReference>
<evidence type="ECO:0000256" key="7">
    <source>
        <dbReference type="RuleBase" id="RU000382"/>
    </source>
</evidence>
<evidence type="ECO:0000256" key="1">
    <source>
        <dbReference type="ARBA" id="ARBA00001933"/>
    </source>
</evidence>
<dbReference type="SUPFAM" id="SSF53383">
    <property type="entry name" value="PLP-dependent transferases"/>
    <property type="match status" value="1"/>
</dbReference>
<accession>A0A9E5JTR5</accession>
<dbReference type="InterPro" id="IPR002129">
    <property type="entry name" value="PyrdxlP-dep_de-COase"/>
</dbReference>
<dbReference type="InterPro" id="IPR015421">
    <property type="entry name" value="PyrdxlP-dep_Trfase_major"/>
</dbReference>
<comment type="caution">
    <text evidence="8">The sequence shown here is derived from an EMBL/GenBank/DDBJ whole genome shotgun (WGS) entry which is preliminary data.</text>
</comment>
<comment type="cofactor">
    <cofactor evidence="1 6 7">
        <name>pyridoxal 5'-phosphate</name>
        <dbReference type="ChEBI" id="CHEBI:597326"/>
    </cofactor>
</comment>
<dbReference type="GO" id="GO:0005737">
    <property type="term" value="C:cytoplasm"/>
    <property type="evidence" value="ECO:0007669"/>
    <property type="project" value="TreeGrafter"/>
</dbReference>
<dbReference type="RefSeq" id="WP_167187101.1">
    <property type="nucleotide sequence ID" value="NZ_JAAONZ010000009.1"/>
</dbReference>
<sequence length="558" mass="61032">MTEGDNPKTVPPRSVLNIGLDGIAEANLESLQRIFTIPESGDSTLAQIDAAISSNLDGFLHEHIVAIEKPLSEIETAFASAEIPQQPFYVSTYTDFILKQLVSQSVHTSAPGFVGHMTSALPYFMLPLAKIVTALNQNLVKVETSKAFTPMERQVLGMLHRLVYGESETFYDQWLHNARHALGAFCSGGTVANITALWAARNHRLGEQQIARKGLYGALQAAGLKGLAILVSKRGHYSLAKAVDLLGIGRDQLIAIDTDEYYRVDIEAMRAKAHDLKCDGIAVLGIVGLAGATETGSIDDLDALADLAQELGCHFHVDAAWGGATLFSQTYRSLLRGIERADSVTIDAHKQFYVPMGAGMVLFKDPERLSSIEHHAEYIIRQGSKDLGSHTLEGSRPGMALLVHAGLNIIGAKGYELLIDQGLEKARYFAAQVQQHPDFELVVAPVLNILGYRYVPGWLQSLLPTLPVESVSNINLLLDQITQWIQKSQRAAGKTFVSRTRVNAPRHQQQVVTVFRVVLANPLTTHDVLDSVLAEQLELINAPEVGLWMDQIRDLAES</sequence>
<name>A0A9E5JTR5_9GAMM</name>
<keyword evidence="9" id="KW-1185">Reference proteome</keyword>
<dbReference type="Gene3D" id="3.40.640.10">
    <property type="entry name" value="Type I PLP-dependent aspartate aminotransferase-like (Major domain)"/>
    <property type="match status" value="1"/>
</dbReference>
<keyword evidence="5 7" id="KW-0456">Lyase</keyword>
<comment type="similarity">
    <text evidence="2 7">Belongs to the group II decarboxylase family.</text>
</comment>
<evidence type="ECO:0000313" key="9">
    <source>
        <dbReference type="Proteomes" id="UP000787472"/>
    </source>
</evidence>
<dbReference type="InterPro" id="IPR015424">
    <property type="entry name" value="PyrdxlP-dep_Trfase"/>
</dbReference>
<keyword evidence="3" id="KW-0210">Decarboxylase</keyword>
<dbReference type="PANTHER" id="PTHR45677:SF8">
    <property type="entry name" value="CYSTEINE SULFINIC ACID DECARBOXYLASE"/>
    <property type="match status" value="1"/>
</dbReference>
<reference evidence="8" key="1">
    <citation type="submission" date="2020-03" db="EMBL/GenBank/DDBJ databases">
        <authorList>
            <person name="Guo F."/>
        </authorList>
    </citation>
    <scope>NUCLEOTIDE SEQUENCE</scope>
    <source>
        <strain evidence="8">JCM 30134</strain>
    </source>
</reference>
<evidence type="ECO:0000256" key="4">
    <source>
        <dbReference type="ARBA" id="ARBA00022898"/>
    </source>
</evidence>